<dbReference type="PANTHER" id="PTHR48079:SF6">
    <property type="entry name" value="NAD(P)-BINDING DOMAIN-CONTAINING PROTEIN-RELATED"/>
    <property type="match status" value="1"/>
</dbReference>
<accession>A0AAV7Y717</accession>
<comment type="caution">
    <text evidence="2">The sequence shown here is derived from an EMBL/GenBank/DDBJ whole genome shotgun (WGS) entry which is preliminary data.</text>
</comment>
<organism evidence="2 4">
    <name type="scientific">Anaeramoeba flamelloides</name>
    <dbReference type="NCBI Taxonomy" id="1746091"/>
    <lineage>
        <taxon>Eukaryota</taxon>
        <taxon>Metamonada</taxon>
        <taxon>Anaeramoebidae</taxon>
        <taxon>Anaeramoeba</taxon>
    </lineage>
</organism>
<dbReference type="Proteomes" id="UP001150062">
    <property type="component" value="Unassembled WGS sequence"/>
</dbReference>
<dbReference type="Pfam" id="PF01370">
    <property type="entry name" value="Epimerase"/>
    <property type="match status" value="1"/>
</dbReference>
<evidence type="ECO:0000313" key="4">
    <source>
        <dbReference type="Proteomes" id="UP001146793"/>
    </source>
</evidence>
<keyword evidence="5" id="KW-1185">Reference proteome</keyword>
<dbReference type="InterPro" id="IPR051783">
    <property type="entry name" value="NAD(P)-dependent_oxidoreduct"/>
</dbReference>
<proteinExistence type="predicted"/>
<dbReference type="InterPro" id="IPR036291">
    <property type="entry name" value="NAD(P)-bd_dom_sf"/>
</dbReference>
<evidence type="ECO:0000313" key="5">
    <source>
        <dbReference type="Proteomes" id="UP001150062"/>
    </source>
</evidence>
<dbReference type="GO" id="GO:0004029">
    <property type="term" value="F:aldehyde dehydrogenase (NAD+) activity"/>
    <property type="evidence" value="ECO:0007669"/>
    <property type="project" value="TreeGrafter"/>
</dbReference>
<evidence type="ECO:0000259" key="1">
    <source>
        <dbReference type="Pfam" id="PF01370"/>
    </source>
</evidence>
<dbReference type="AlphaFoldDB" id="A0AAV7Y717"/>
<reference evidence="2" key="2">
    <citation type="submission" date="2022-08" db="EMBL/GenBank/DDBJ databases">
        <title>Novel sulphate-reducing endosymbionts in the free-living metamonad Anaeramoeba.</title>
        <authorList>
            <person name="Jerlstrom-Hultqvist J."/>
            <person name="Cepicka I."/>
            <person name="Gallot-Lavallee L."/>
            <person name="Salas-Leiva D."/>
            <person name="Curtis B.A."/>
            <person name="Zahonova K."/>
            <person name="Pipaliya S."/>
            <person name="Dacks J."/>
            <person name="Roger A.J."/>
        </authorList>
    </citation>
    <scope>NUCLEOTIDE SEQUENCE</scope>
    <source>
        <strain evidence="2">Busselton2</strain>
    </source>
</reference>
<evidence type="ECO:0000313" key="2">
    <source>
        <dbReference type="EMBL" id="KAJ3424346.1"/>
    </source>
</evidence>
<sequence>MNILVTGSTGHVGSNLVRALVDHCKPSTKINCLILKHEEKHLKKWFGNLPLNFIAGDLTNYKSMQSAMKGIDQIYHCAGLVGINQTQTMKDMWKVNVLGSRNLSKAAVNSGTVQKMVQVSTCHILQDENGSDFVTNEGLYDPCDEIHTEYDIVKTLADLESMKFMARGGLDLCFVHPSGVIGKYDWKLNGHISQTIKDCAEGKLPCMPSSGGSGFVSAEDLAHVLIATMERGKKFHRYLASNETLSVVELLGIISRETGCKLPRKLPLSFIEKLATCKDWINKNVFNVNKRWKQAQSFGRESLGIVRAQIEYDKSVTERELGIKLGSIEKSIVQQINWMREIGLVKLKKNMKQSTPIRVLV</sequence>
<protein>
    <submittedName>
        <fullName evidence="2 3">Dtdp-d-glucose 4</fullName>
    </submittedName>
</protein>
<name>A0AAV7Y717_9EUKA</name>
<dbReference type="Gene3D" id="3.40.50.720">
    <property type="entry name" value="NAD(P)-binding Rossmann-like Domain"/>
    <property type="match status" value="1"/>
</dbReference>
<dbReference type="PANTHER" id="PTHR48079">
    <property type="entry name" value="PROTEIN YEEZ"/>
    <property type="match status" value="1"/>
</dbReference>
<dbReference type="SUPFAM" id="SSF51735">
    <property type="entry name" value="NAD(P)-binding Rossmann-fold domains"/>
    <property type="match status" value="1"/>
</dbReference>
<dbReference type="InterPro" id="IPR001509">
    <property type="entry name" value="Epimerase_deHydtase"/>
</dbReference>
<dbReference type="EMBL" id="JAOAOG010000331">
    <property type="protein sequence ID" value="KAJ6227869.1"/>
    <property type="molecule type" value="Genomic_DNA"/>
</dbReference>
<dbReference type="Proteomes" id="UP001146793">
    <property type="component" value="Unassembled WGS sequence"/>
</dbReference>
<gene>
    <name evidence="2" type="ORF">M0812_29064</name>
    <name evidence="3" type="ORF">M0813_09282</name>
</gene>
<reference evidence="3" key="1">
    <citation type="submission" date="2022-08" db="EMBL/GenBank/DDBJ databases">
        <title>Novel sulfate-reducing endosymbionts in the free-living metamonad Anaeramoeba.</title>
        <authorList>
            <person name="Jerlstrom-Hultqvist J."/>
            <person name="Cepicka I."/>
            <person name="Gallot-Lavallee L."/>
            <person name="Salas-Leiva D."/>
            <person name="Curtis B.A."/>
            <person name="Zahonova K."/>
            <person name="Pipaliya S."/>
            <person name="Dacks J."/>
            <person name="Roger A.J."/>
        </authorList>
    </citation>
    <scope>NUCLEOTIDE SEQUENCE</scope>
    <source>
        <strain evidence="3">Schooner1</strain>
    </source>
</reference>
<dbReference type="GO" id="GO:0005737">
    <property type="term" value="C:cytoplasm"/>
    <property type="evidence" value="ECO:0007669"/>
    <property type="project" value="TreeGrafter"/>
</dbReference>
<evidence type="ECO:0000313" key="3">
    <source>
        <dbReference type="EMBL" id="KAJ6227869.1"/>
    </source>
</evidence>
<feature type="domain" description="NAD-dependent epimerase/dehydratase" evidence="1">
    <location>
        <begin position="3"/>
        <end position="237"/>
    </location>
</feature>
<dbReference type="EMBL" id="JANTQA010000072">
    <property type="protein sequence ID" value="KAJ3424346.1"/>
    <property type="molecule type" value="Genomic_DNA"/>
</dbReference>